<protein>
    <submittedName>
        <fullName evidence="1">Uncharacterized protein</fullName>
    </submittedName>
</protein>
<reference evidence="1 2" key="1">
    <citation type="journal article" date="2015" name="J. Am. Soc. Brew. Chem.">
        <title>Dissolved carbon dioxide selects for lactic acid bacteria able to grow in and spoil packaged beer.</title>
        <authorList>
            <person name="Bergsveinson J."/>
            <person name="Redekop A."/>
            <person name="Zoerb S."/>
            <person name="Ziola B."/>
        </authorList>
    </citation>
    <scope>NUCLEOTIDE SEQUENCE [LARGE SCALE GENOMIC DNA]</scope>
    <source>
        <strain evidence="1 2">CCC B1205</strain>
    </source>
</reference>
<sequence length="306" mass="34203">MIMPGKPLDFSVYPVQQYFATNLRGAITPTEFSRQFSKYSRQTMAYWASRDRSIDDLPFSFIRSLSKVKVDFPKMEDVNQIYDTLLAYDSLRHPTYKGLLRSPGPSLVTGSKGSLNLLVDGKPQLIDCGNKSNDLYVTYQGVGVPDSSRCLSITEVTGKRIIVLSQPFDSSKPDDVPHELYSLSGTFVFAVLKGTDKDSAHVDVFGTKPNIQTTMQYGNDLMDVITSLDSHILGDTFATGKSGYVMANGLRIELSVELRDVKYPEYSTINVKVQKGKQAQRSIGVVTYNDLQAASNEWRRQQDMQD</sequence>
<name>A0ABD6VWP1_LACPA</name>
<dbReference type="RefSeq" id="WP_103220189.1">
    <property type="nucleotide sequence ID" value="NZ_LGIY01000041.1"/>
</dbReference>
<gene>
    <name evidence="1" type="ORF">ACX51_14920</name>
</gene>
<accession>A0ABD6VWP1</accession>
<evidence type="ECO:0000313" key="1">
    <source>
        <dbReference type="EMBL" id="POE38988.1"/>
    </source>
</evidence>
<dbReference type="EMBL" id="LGIY01000041">
    <property type="protein sequence ID" value="POE38988.1"/>
    <property type="molecule type" value="Genomic_DNA"/>
</dbReference>
<evidence type="ECO:0000313" key="2">
    <source>
        <dbReference type="Proteomes" id="UP000237433"/>
    </source>
</evidence>
<organism evidence="1 2">
    <name type="scientific">Lacticaseibacillus paracasei</name>
    <name type="common">Lactobacillus paracasei</name>
    <dbReference type="NCBI Taxonomy" id="1597"/>
    <lineage>
        <taxon>Bacteria</taxon>
        <taxon>Bacillati</taxon>
        <taxon>Bacillota</taxon>
        <taxon>Bacilli</taxon>
        <taxon>Lactobacillales</taxon>
        <taxon>Lactobacillaceae</taxon>
        <taxon>Lacticaseibacillus</taxon>
    </lineage>
</organism>
<dbReference type="AlphaFoldDB" id="A0ABD6VWP1"/>
<proteinExistence type="predicted"/>
<dbReference type="Proteomes" id="UP000237433">
    <property type="component" value="Unassembled WGS sequence"/>
</dbReference>
<comment type="caution">
    <text evidence="1">The sequence shown here is derived from an EMBL/GenBank/DDBJ whole genome shotgun (WGS) entry which is preliminary data.</text>
</comment>